<proteinExistence type="predicted"/>
<dbReference type="Pfam" id="PF12296">
    <property type="entry name" value="HsbA"/>
    <property type="match status" value="1"/>
</dbReference>
<dbReference type="PANTHER" id="PTHR38123:SF1">
    <property type="entry name" value="HYDROPHOBIC SURFACE BINDING PROTEIN"/>
    <property type="match status" value="1"/>
</dbReference>
<feature type="signal peptide" evidence="1">
    <location>
        <begin position="1"/>
        <end position="16"/>
    </location>
</feature>
<evidence type="ECO:0000256" key="1">
    <source>
        <dbReference type="SAM" id="SignalP"/>
    </source>
</evidence>
<name>A0A6A6H2N7_VIRVR</name>
<evidence type="ECO:0008006" key="4">
    <source>
        <dbReference type="Google" id="ProtNLM"/>
    </source>
</evidence>
<feature type="chain" id="PRO_5025479120" description="Hydrophobic surface binding protein A" evidence="1">
    <location>
        <begin position="17"/>
        <end position="174"/>
    </location>
</feature>
<dbReference type="Proteomes" id="UP000800092">
    <property type="component" value="Unassembled WGS sequence"/>
</dbReference>
<evidence type="ECO:0000313" key="3">
    <source>
        <dbReference type="Proteomes" id="UP000800092"/>
    </source>
</evidence>
<evidence type="ECO:0000313" key="2">
    <source>
        <dbReference type="EMBL" id="KAF2231940.1"/>
    </source>
</evidence>
<reference evidence="2" key="1">
    <citation type="journal article" date="2020" name="Stud. Mycol.">
        <title>101 Dothideomycetes genomes: a test case for predicting lifestyles and emergence of pathogens.</title>
        <authorList>
            <person name="Haridas S."/>
            <person name="Albert R."/>
            <person name="Binder M."/>
            <person name="Bloem J."/>
            <person name="Labutti K."/>
            <person name="Salamov A."/>
            <person name="Andreopoulos B."/>
            <person name="Baker S."/>
            <person name="Barry K."/>
            <person name="Bills G."/>
            <person name="Bluhm B."/>
            <person name="Cannon C."/>
            <person name="Castanera R."/>
            <person name="Culley D."/>
            <person name="Daum C."/>
            <person name="Ezra D."/>
            <person name="Gonzalez J."/>
            <person name="Henrissat B."/>
            <person name="Kuo A."/>
            <person name="Liang C."/>
            <person name="Lipzen A."/>
            <person name="Lutzoni F."/>
            <person name="Magnuson J."/>
            <person name="Mondo S."/>
            <person name="Nolan M."/>
            <person name="Ohm R."/>
            <person name="Pangilinan J."/>
            <person name="Park H.-J."/>
            <person name="Ramirez L."/>
            <person name="Alfaro M."/>
            <person name="Sun H."/>
            <person name="Tritt A."/>
            <person name="Yoshinaga Y."/>
            <person name="Zwiers L.-H."/>
            <person name="Turgeon B."/>
            <person name="Goodwin S."/>
            <person name="Spatafora J."/>
            <person name="Crous P."/>
            <person name="Grigoriev I."/>
        </authorList>
    </citation>
    <scope>NUCLEOTIDE SEQUENCE</scope>
    <source>
        <strain evidence="2">Tuck. ex Michener</strain>
    </source>
</reference>
<dbReference type="AlphaFoldDB" id="A0A6A6H2N7"/>
<dbReference type="InterPro" id="IPR021054">
    <property type="entry name" value="Cell_wall_mannoprotein_1"/>
</dbReference>
<sequence>MKLNLSLLALLGVVTAAPTVVKRDVTTITNALASVNSATVTLDGAVKSFDGTALSALGVAGDSTAVLSAINTAITEVEGTSDVGILGALPIAGSTTQLIGTLDETINDLIKQKPLFDSSGTSAIVLSQLQQQSNASSVLGSDIKSKLPILADLLADSLNAQISAAFKRGIAAYS</sequence>
<dbReference type="Gene3D" id="1.20.1280.140">
    <property type="match status" value="1"/>
</dbReference>
<dbReference type="EMBL" id="ML991821">
    <property type="protein sequence ID" value="KAF2231940.1"/>
    <property type="molecule type" value="Genomic_DNA"/>
</dbReference>
<protein>
    <recommendedName>
        <fullName evidence="4">Hydrophobic surface binding protein A</fullName>
    </recommendedName>
</protein>
<dbReference type="GO" id="GO:0005576">
    <property type="term" value="C:extracellular region"/>
    <property type="evidence" value="ECO:0007669"/>
    <property type="project" value="TreeGrafter"/>
</dbReference>
<keyword evidence="1" id="KW-0732">Signal</keyword>
<accession>A0A6A6H2N7</accession>
<dbReference type="OrthoDB" id="2422134at2759"/>
<dbReference type="PANTHER" id="PTHR38123">
    <property type="entry name" value="CELL WALL SERINE-THREONINE-RICH GALACTOMANNOPROTEIN MP1 (AFU_ORTHOLOGUE AFUA_4G03240)"/>
    <property type="match status" value="1"/>
</dbReference>
<organism evidence="2 3">
    <name type="scientific">Viridothelium virens</name>
    <name type="common">Speckled blister lichen</name>
    <name type="synonym">Trypethelium virens</name>
    <dbReference type="NCBI Taxonomy" id="1048519"/>
    <lineage>
        <taxon>Eukaryota</taxon>
        <taxon>Fungi</taxon>
        <taxon>Dikarya</taxon>
        <taxon>Ascomycota</taxon>
        <taxon>Pezizomycotina</taxon>
        <taxon>Dothideomycetes</taxon>
        <taxon>Dothideomycetes incertae sedis</taxon>
        <taxon>Trypetheliales</taxon>
        <taxon>Trypetheliaceae</taxon>
        <taxon>Viridothelium</taxon>
    </lineage>
</organism>
<keyword evidence="3" id="KW-1185">Reference proteome</keyword>
<gene>
    <name evidence="2" type="ORF">EV356DRAFT_506362</name>
</gene>